<evidence type="ECO:0000313" key="3">
    <source>
        <dbReference type="EMBL" id="SHJ13433.1"/>
    </source>
</evidence>
<dbReference type="InterPro" id="IPR017969">
    <property type="entry name" value="Heavy-metal-associated_CS"/>
</dbReference>
<sequence>MIRFHIPNMTCGGCAKGVAATIRDADPQAEAQVDLEKREVTVERASLDAVALAEHLLRDGWHAERLGG</sequence>
<keyword evidence="4" id="KW-1185">Reference proteome</keyword>
<protein>
    <submittedName>
        <fullName evidence="3">Copper chaperone</fullName>
    </submittedName>
</protein>
<dbReference type="InterPro" id="IPR036163">
    <property type="entry name" value="HMA_dom_sf"/>
</dbReference>
<reference evidence="3 4" key="1">
    <citation type="submission" date="2016-11" db="EMBL/GenBank/DDBJ databases">
        <authorList>
            <person name="Jaros S."/>
            <person name="Januszkiewicz K."/>
            <person name="Wedrychowicz H."/>
        </authorList>
    </citation>
    <scope>NUCLEOTIDE SEQUENCE [LARGE SCALE GENOMIC DNA]</scope>
    <source>
        <strain evidence="3 4">DSM 14916</strain>
    </source>
</reference>
<dbReference type="InterPro" id="IPR006121">
    <property type="entry name" value="HMA_dom"/>
</dbReference>
<dbReference type="Gene3D" id="3.30.70.100">
    <property type="match status" value="1"/>
</dbReference>
<organism evidence="3 4">
    <name type="scientific">Muricoccus roseus</name>
    <dbReference type="NCBI Taxonomy" id="198092"/>
    <lineage>
        <taxon>Bacteria</taxon>
        <taxon>Pseudomonadati</taxon>
        <taxon>Pseudomonadota</taxon>
        <taxon>Alphaproteobacteria</taxon>
        <taxon>Acetobacterales</taxon>
        <taxon>Roseomonadaceae</taxon>
        <taxon>Muricoccus</taxon>
    </lineage>
</organism>
<dbReference type="EMBL" id="FQZF01000009">
    <property type="protein sequence ID" value="SHJ13433.1"/>
    <property type="molecule type" value="Genomic_DNA"/>
</dbReference>
<gene>
    <name evidence="3" type="ORF">SAMN02745194_01804</name>
</gene>
<dbReference type="Proteomes" id="UP000184387">
    <property type="component" value="Unassembled WGS sequence"/>
</dbReference>
<dbReference type="AlphaFoldDB" id="A0A1M6GU07"/>
<evidence type="ECO:0000313" key="4">
    <source>
        <dbReference type="Proteomes" id="UP000184387"/>
    </source>
</evidence>
<feature type="domain" description="HMA" evidence="2">
    <location>
        <begin position="4"/>
        <end position="44"/>
    </location>
</feature>
<evidence type="ECO:0000259" key="2">
    <source>
        <dbReference type="Pfam" id="PF00403"/>
    </source>
</evidence>
<accession>A0A1M6GU07</accession>
<dbReference type="SUPFAM" id="SSF55008">
    <property type="entry name" value="HMA, heavy metal-associated domain"/>
    <property type="match status" value="1"/>
</dbReference>
<keyword evidence="1" id="KW-0479">Metal-binding</keyword>
<proteinExistence type="predicted"/>
<dbReference type="STRING" id="198092.SAMN02745194_01804"/>
<dbReference type="PROSITE" id="PS01047">
    <property type="entry name" value="HMA_1"/>
    <property type="match status" value="1"/>
</dbReference>
<dbReference type="CDD" id="cd00371">
    <property type="entry name" value="HMA"/>
    <property type="match status" value="1"/>
</dbReference>
<name>A0A1M6GU07_9PROT</name>
<dbReference type="RefSeq" id="WP_217659605.1">
    <property type="nucleotide sequence ID" value="NZ_FQZF01000009.1"/>
</dbReference>
<dbReference type="GO" id="GO:0046872">
    <property type="term" value="F:metal ion binding"/>
    <property type="evidence" value="ECO:0007669"/>
    <property type="project" value="UniProtKB-KW"/>
</dbReference>
<dbReference type="Pfam" id="PF00403">
    <property type="entry name" value="HMA"/>
    <property type="match status" value="1"/>
</dbReference>
<evidence type="ECO:0000256" key="1">
    <source>
        <dbReference type="ARBA" id="ARBA00022723"/>
    </source>
</evidence>